<comment type="caution">
    <text evidence="1">The sequence shown here is derived from an EMBL/GenBank/DDBJ whole genome shotgun (WGS) entry which is preliminary data.</text>
</comment>
<organism evidence="1 2">
    <name type="scientific">Cercophora scortea</name>
    <dbReference type="NCBI Taxonomy" id="314031"/>
    <lineage>
        <taxon>Eukaryota</taxon>
        <taxon>Fungi</taxon>
        <taxon>Dikarya</taxon>
        <taxon>Ascomycota</taxon>
        <taxon>Pezizomycotina</taxon>
        <taxon>Sordariomycetes</taxon>
        <taxon>Sordariomycetidae</taxon>
        <taxon>Sordariales</taxon>
        <taxon>Lasiosphaeriaceae</taxon>
        <taxon>Cercophora</taxon>
    </lineage>
</organism>
<sequence length="192" mass="22208">MSGSVPTLTPYTLHKCKFVGGFRLGRDKTVYKEARSHDGITALWTDPDVKTMTPERQSRVEGLCYEDARQGGFEFGVIRKGPHRTTNVYDKNGRISTMISPWTSKKQNERQPADEHITVYFGTHRQLYQVQGHLYVTDVPEPSIRQDLPVKLWNPRQQRHHPESATTAEEYSLCHNTWIVEDEPENEPAQQW</sequence>
<protein>
    <submittedName>
        <fullName evidence="1">Uncharacterized protein</fullName>
    </submittedName>
</protein>
<evidence type="ECO:0000313" key="2">
    <source>
        <dbReference type="Proteomes" id="UP001286456"/>
    </source>
</evidence>
<evidence type="ECO:0000313" key="1">
    <source>
        <dbReference type="EMBL" id="KAK3334185.1"/>
    </source>
</evidence>
<dbReference type="Proteomes" id="UP001286456">
    <property type="component" value="Unassembled WGS sequence"/>
</dbReference>
<reference evidence="1" key="2">
    <citation type="submission" date="2023-06" db="EMBL/GenBank/DDBJ databases">
        <authorList>
            <consortium name="Lawrence Berkeley National Laboratory"/>
            <person name="Haridas S."/>
            <person name="Hensen N."/>
            <person name="Bonometti L."/>
            <person name="Westerberg I."/>
            <person name="Brannstrom I.O."/>
            <person name="Guillou S."/>
            <person name="Cros-Aarteil S."/>
            <person name="Calhoun S."/>
            <person name="Kuo A."/>
            <person name="Mondo S."/>
            <person name="Pangilinan J."/>
            <person name="Riley R."/>
            <person name="Labutti K."/>
            <person name="Andreopoulos B."/>
            <person name="Lipzen A."/>
            <person name="Chen C."/>
            <person name="Yanf M."/>
            <person name="Daum C."/>
            <person name="Ng V."/>
            <person name="Clum A."/>
            <person name="Steindorff A."/>
            <person name="Ohm R."/>
            <person name="Martin F."/>
            <person name="Silar P."/>
            <person name="Natvig D."/>
            <person name="Lalanne C."/>
            <person name="Gautier V."/>
            <person name="Ament-Velasquez S.L."/>
            <person name="Kruys A."/>
            <person name="Hutchinson M.I."/>
            <person name="Powell A.J."/>
            <person name="Barry K."/>
            <person name="Miller A.N."/>
            <person name="Grigoriev I.V."/>
            <person name="Debuchy R."/>
            <person name="Gladieux P."/>
            <person name="Thoren M.H."/>
            <person name="Johannesson H."/>
        </authorList>
    </citation>
    <scope>NUCLEOTIDE SEQUENCE</scope>
    <source>
        <strain evidence="1">SMH4131-1</strain>
    </source>
</reference>
<reference evidence="1" key="1">
    <citation type="journal article" date="2023" name="Mol. Phylogenet. Evol.">
        <title>Genome-scale phylogeny and comparative genomics of the fungal order Sordariales.</title>
        <authorList>
            <person name="Hensen N."/>
            <person name="Bonometti L."/>
            <person name="Westerberg I."/>
            <person name="Brannstrom I.O."/>
            <person name="Guillou S."/>
            <person name="Cros-Aarteil S."/>
            <person name="Calhoun S."/>
            <person name="Haridas S."/>
            <person name="Kuo A."/>
            <person name="Mondo S."/>
            <person name="Pangilinan J."/>
            <person name="Riley R."/>
            <person name="LaButti K."/>
            <person name="Andreopoulos B."/>
            <person name="Lipzen A."/>
            <person name="Chen C."/>
            <person name="Yan M."/>
            <person name="Daum C."/>
            <person name="Ng V."/>
            <person name="Clum A."/>
            <person name="Steindorff A."/>
            <person name="Ohm R.A."/>
            <person name="Martin F."/>
            <person name="Silar P."/>
            <person name="Natvig D.O."/>
            <person name="Lalanne C."/>
            <person name="Gautier V."/>
            <person name="Ament-Velasquez S.L."/>
            <person name="Kruys A."/>
            <person name="Hutchinson M.I."/>
            <person name="Powell A.J."/>
            <person name="Barry K."/>
            <person name="Miller A.N."/>
            <person name="Grigoriev I.V."/>
            <person name="Debuchy R."/>
            <person name="Gladieux P."/>
            <person name="Hiltunen Thoren M."/>
            <person name="Johannesson H."/>
        </authorList>
    </citation>
    <scope>NUCLEOTIDE SEQUENCE</scope>
    <source>
        <strain evidence="1">SMH4131-1</strain>
    </source>
</reference>
<name>A0AAE0J025_9PEZI</name>
<keyword evidence="2" id="KW-1185">Reference proteome</keyword>
<dbReference type="AlphaFoldDB" id="A0AAE0J025"/>
<gene>
    <name evidence="1" type="ORF">B0T19DRAFT_459799</name>
</gene>
<proteinExistence type="predicted"/>
<accession>A0AAE0J025</accession>
<dbReference type="EMBL" id="JAUEPO010000002">
    <property type="protein sequence ID" value="KAK3334185.1"/>
    <property type="molecule type" value="Genomic_DNA"/>
</dbReference>